<gene>
    <name evidence="9" type="ORF">GS660_12405</name>
</gene>
<comment type="subcellular location">
    <subcellularLocation>
        <location evidence="1">Cell outer membrane</location>
        <topology evidence="1">Multi-pass membrane protein</topology>
    </subcellularLocation>
</comment>
<organism evidence="9 10">
    <name type="scientific">Frigidibacter albus</name>
    <dbReference type="NCBI Taxonomy" id="1465486"/>
    <lineage>
        <taxon>Bacteria</taxon>
        <taxon>Pseudomonadati</taxon>
        <taxon>Pseudomonadota</taxon>
        <taxon>Alphaproteobacteria</taxon>
        <taxon>Rhodobacterales</taxon>
        <taxon>Paracoccaceae</taxon>
        <taxon>Frigidibacter</taxon>
    </lineage>
</organism>
<dbReference type="SUPFAM" id="SSF56935">
    <property type="entry name" value="Porins"/>
    <property type="match status" value="1"/>
</dbReference>
<dbReference type="AlphaFoldDB" id="A0A6L8VJV5"/>
<dbReference type="Gene3D" id="2.40.160.60">
    <property type="entry name" value="Outer membrane protein transport protein (OMPP1/FadL/TodX)"/>
    <property type="match status" value="1"/>
</dbReference>
<keyword evidence="5 8" id="KW-0732">Signal</keyword>
<keyword evidence="10" id="KW-1185">Reference proteome</keyword>
<protein>
    <submittedName>
        <fullName evidence="9">Autotransporter domain-containing protein</fullName>
    </submittedName>
</protein>
<evidence type="ECO:0000256" key="4">
    <source>
        <dbReference type="ARBA" id="ARBA00022692"/>
    </source>
</evidence>
<evidence type="ECO:0000256" key="1">
    <source>
        <dbReference type="ARBA" id="ARBA00004571"/>
    </source>
</evidence>
<dbReference type="PANTHER" id="PTHR35093">
    <property type="entry name" value="OUTER MEMBRANE PROTEIN NMB0088-RELATED"/>
    <property type="match status" value="1"/>
</dbReference>
<keyword evidence="3" id="KW-1134">Transmembrane beta strand</keyword>
<evidence type="ECO:0000313" key="10">
    <source>
        <dbReference type="Proteomes" id="UP000477083"/>
    </source>
</evidence>
<feature type="chain" id="PRO_5027077063" evidence="8">
    <location>
        <begin position="21"/>
        <end position="378"/>
    </location>
</feature>
<comment type="caution">
    <text evidence="9">The sequence shown here is derived from an EMBL/GenBank/DDBJ whole genome shotgun (WGS) entry which is preliminary data.</text>
</comment>
<evidence type="ECO:0000313" key="9">
    <source>
        <dbReference type="EMBL" id="MZQ89892.1"/>
    </source>
</evidence>
<sequence>MRRVLMTVSATALTAGGAYAGGIERSTQSVAILFEQGNYIEFSLGEVSPNVSGVQQIALTTPPGSSSGDMAGDYTTWALAVKTALTDKLDFALILDEPVGADVEYGTGTGYFYAGSTATIDSHALTALLRYKATPAFSVIGGVRAVQTEGEVGLFNGYQMEAKKETDWGYVVGAAWEKPEIAARVSLTYNSAIDHDFTANESALVTVAPGVVIPVSQQNEFTTTIPQSLHLEAQTGIAADTLLFGSVRWVDWSEFKIAPPLYVLGAGDNLVDYDGDTITYSIGLGRRFNETWSAAVTASYEDAIGGFSGNLGPTDGATSVGLATTYTRGPMKITGGVRYIWLGDTETEAPSPVPPGTTFAKFKDNEGVALGLRVGYSF</sequence>
<dbReference type="GO" id="GO:0015483">
    <property type="term" value="F:long-chain fatty acid transporting porin activity"/>
    <property type="evidence" value="ECO:0007669"/>
    <property type="project" value="TreeGrafter"/>
</dbReference>
<evidence type="ECO:0000256" key="7">
    <source>
        <dbReference type="ARBA" id="ARBA00023237"/>
    </source>
</evidence>
<dbReference type="Proteomes" id="UP000477083">
    <property type="component" value="Unassembled WGS sequence"/>
</dbReference>
<name>A0A6L8VJV5_9RHOB</name>
<reference evidence="9 10" key="1">
    <citation type="submission" date="2020-01" db="EMBL/GenBank/DDBJ databases">
        <title>Frigidibacter albus SP32T (=CGMCC 1.13995T).</title>
        <authorList>
            <person name="Liao X."/>
        </authorList>
    </citation>
    <scope>NUCLEOTIDE SEQUENCE [LARGE SCALE GENOMIC DNA]</scope>
    <source>
        <strain evidence="9 10">SP32</strain>
    </source>
</reference>
<evidence type="ECO:0000256" key="8">
    <source>
        <dbReference type="SAM" id="SignalP"/>
    </source>
</evidence>
<evidence type="ECO:0000256" key="6">
    <source>
        <dbReference type="ARBA" id="ARBA00023136"/>
    </source>
</evidence>
<keyword evidence="6" id="KW-0472">Membrane</keyword>
<comment type="similarity">
    <text evidence="2">Belongs to the OmpP1/FadL family.</text>
</comment>
<dbReference type="PANTHER" id="PTHR35093:SF8">
    <property type="entry name" value="OUTER MEMBRANE PROTEIN NMB0088-RELATED"/>
    <property type="match status" value="1"/>
</dbReference>
<dbReference type="GO" id="GO:0009279">
    <property type="term" value="C:cell outer membrane"/>
    <property type="evidence" value="ECO:0007669"/>
    <property type="project" value="UniProtKB-SubCell"/>
</dbReference>
<dbReference type="Pfam" id="PF03349">
    <property type="entry name" value="Toluene_X"/>
    <property type="match status" value="1"/>
</dbReference>
<dbReference type="InterPro" id="IPR005017">
    <property type="entry name" value="OMPP1/FadL/TodX"/>
</dbReference>
<accession>A0A6L8VJV5</accession>
<dbReference type="OrthoDB" id="6679728at2"/>
<keyword evidence="4" id="KW-0812">Transmembrane</keyword>
<keyword evidence="7" id="KW-0998">Cell outer membrane</keyword>
<dbReference type="RefSeq" id="WP_161346932.1">
    <property type="nucleotide sequence ID" value="NZ_BMGW01000007.1"/>
</dbReference>
<evidence type="ECO:0000256" key="3">
    <source>
        <dbReference type="ARBA" id="ARBA00022452"/>
    </source>
</evidence>
<evidence type="ECO:0000256" key="2">
    <source>
        <dbReference type="ARBA" id="ARBA00008163"/>
    </source>
</evidence>
<dbReference type="EMBL" id="WWNR01000007">
    <property type="protein sequence ID" value="MZQ89892.1"/>
    <property type="molecule type" value="Genomic_DNA"/>
</dbReference>
<proteinExistence type="inferred from homology"/>
<feature type="signal peptide" evidence="8">
    <location>
        <begin position="1"/>
        <end position="20"/>
    </location>
</feature>
<evidence type="ECO:0000256" key="5">
    <source>
        <dbReference type="ARBA" id="ARBA00022729"/>
    </source>
</evidence>